<comment type="caution">
    <text evidence="1">The sequence shown here is derived from an EMBL/GenBank/DDBJ whole genome shotgun (WGS) entry which is preliminary data.</text>
</comment>
<reference evidence="1" key="1">
    <citation type="journal article" date="2021" name="Nat. Commun.">
        <title>Genetic determinants of endophytism in the Arabidopsis root mycobiome.</title>
        <authorList>
            <person name="Mesny F."/>
            <person name="Miyauchi S."/>
            <person name="Thiergart T."/>
            <person name="Pickel B."/>
            <person name="Atanasova L."/>
            <person name="Karlsson M."/>
            <person name="Huettel B."/>
            <person name="Barry K.W."/>
            <person name="Haridas S."/>
            <person name="Chen C."/>
            <person name="Bauer D."/>
            <person name="Andreopoulos W."/>
            <person name="Pangilinan J."/>
            <person name="LaButti K."/>
            <person name="Riley R."/>
            <person name="Lipzen A."/>
            <person name="Clum A."/>
            <person name="Drula E."/>
            <person name="Henrissat B."/>
            <person name="Kohler A."/>
            <person name="Grigoriev I.V."/>
            <person name="Martin F.M."/>
            <person name="Hacquard S."/>
        </authorList>
    </citation>
    <scope>NUCLEOTIDE SEQUENCE</scope>
    <source>
        <strain evidence="1">MPI-SDFR-AT-0120</strain>
    </source>
</reference>
<accession>A0A8K0VT48</accession>
<dbReference type="EMBL" id="JAGMVJ010000026">
    <property type="protein sequence ID" value="KAH7070837.1"/>
    <property type="molecule type" value="Genomic_DNA"/>
</dbReference>
<keyword evidence="2" id="KW-1185">Reference proteome</keyword>
<evidence type="ECO:0000313" key="2">
    <source>
        <dbReference type="Proteomes" id="UP000813461"/>
    </source>
</evidence>
<sequence length="215" mass="22688">MAPLMVWIFGTSRDLVFIHQLHDASGSGVAFARAAGGYPLRLVLPFRSVLCGYGRHAVVFPLGPGLHSVSNSAHQLAWDVGDGRRFLATAGCASSRPWPTVPSLPLAGCINSALEIAAVGKHHGSSEALVAAPSTHIKFQRRSSSEASCHGVLDDCSTTLSQPLACSTVASKRRPITTWLVPSLTKPLPGPTAAAWPRHPVMRAAVAPHLSRLRG</sequence>
<dbReference type="AlphaFoldDB" id="A0A8K0VT48"/>
<protein>
    <submittedName>
        <fullName evidence="1">Uncharacterized protein</fullName>
    </submittedName>
</protein>
<dbReference type="Proteomes" id="UP000813461">
    <property type="component" value="Unassembled WGS sequence"/>
</dbReference>
<proteinExistence type="predicted"/>
<organism evidence="1 2">
    <name type="scientific">Paraphoma chrysanthemicola</name>
    <dbReference type="NCBI Taxonomy" id="798071"/>
    <lineage>
        <taxon>Eukaryota</taxon>
        <taxon>Fungi</taxon>
        <taxon>Dikarya</taxon>
        <taxon>Ascomycota</taxon>
        <taxon>Pezizomycotina</taxon>
        <taxon>Dothideomycetes</taxon>
        <taxon>Pleosporomycetidae</taxon>
        <taxon>Pleosporales</taxon>
        <taxon>Pleosporineae</taxon>
        <taxon>Phaeosphaeriaceae</taxon>
        <taxon>Paraphoma</taxon>
    </lineage>
</organism>
<evidence type="ECO:0000313" key="1">
    <source>
        <dbReference type="EMBL" id="KAH7070837.1"/>
    </source>
</evidence>
<gene>
    <name evidence="1" type="ORF">FB567DRAFT_539295</name>
</gene>
<name>A0A8K0VT48_9PLEO</name>